<evidence type="ECO:0000313" key="1">
    <source>
        <dbReference type="EMBL" id="CDW48509.1"/>
    </source>
</evidence>
<organism evidence="1">
    <name type="scientific">Lepeophtheirus salmonis</name>
    <name type="common">Salmon louse</name>
    <name type="synonym">Caligus salmonis</name>
    <dbReference type="NCBI Taxonomy" id="72036"/>
    <lineage>
        <taxon>Eukaryota</taxon>
        <taxon>Metazoa</taxon>
        <taxon>Ecdysozoa</taxon>
        <taxon>Arthropoda</taxon>
        <taxon>Crustacea</taxon>
        <taxon>Multicrustacea</taxon>
        <taxon>Hexanauplia</taxon>
        <taxon>Copepoda</taxon>
        <taxon>Siphonostomatoida</taxon>
        <taxon>Caligidae</taxon>
        <taxon>Lepeophtheirus</taxon>
    </lineage>
</organism>
<proteinExistence type="predicted"/>
<dbReference type="EMBL" id="HACA01031148">
    <property type="protein sequence ID" value="CDW48509.1"/>
    <property type="molecule type" value="Transcribed_RNA"/>
</dbReference>
<dbReference type="EMBL" id="HACA01033190">
    <property type="protein sequence ID" value="CDW50551.1"/>
    <property type="molecule type" value="Transcribed_RNA"/>
</dbReference>
<sequence length="13" mass="1518">MGNKELIHSIYRG</sequence>
<accession>A0A0K2VDF3</accession>
<reference evidence="1" key="1">
    <citation type="submission" date="2014-05" db="EMBL/GenBank/DDBJ databases">
        <authorList>
            <person name="Chronopoulou M."/>
        </authorList>
    </citation>
    <scope>NUCLEOTIDE SEQUENCE</scope>
    <source>
        <tissue evidence="1">Whole organism</tissue>
    </source>
</reference>
<name>A0A0K2VDF3_LEPSM</name>
<protein>
    <submittedName>
        <fullName evidence="1">Uncharacterized protein</fullName>
    </submittedName>
</protein>